<dbReference type="RefSeq" id="WP_046579142.1">
    <property type="nucleotide sequence ID" value="NZ_CADEPO010000002.1"/>
</dbReference>
<dbReference type="Gene3D" id="3.40.50.620">
    <property type="entry name" value="HUPs"/>
    <property type="match status" value="1"/>
</dbReference>
<dbReference type="CDD" id="cd00293">
    <property type="entry name" value="USP-like"/>
    <property type="match status" value="1"/>
</dbReference>
<proteinExistence type="inferred from homology"/>
<dbReference type="InterPro" id="IPR014729">
    <property type="entry name" value="Rossmann-like_a/b/a_fold"/>
</dbReference>
<feature type="domain" description="UspA" evidence="2">
    <location>
        <begin position="1"/>
        <end position="145"/>
    </location>
</feature>
<evidence type="ECO:0000313" key="4">
    <source>
        <dbReference type="Proteomes" id="UP000220629"/>
    </source>
</evidence>
<reference evidence="4" key="1">
    <citation type="submission" date="2017-09" db="EMBL/GenBank/DDBJ databases">
        <title>FDA dAtabase for Regulatory Grade micrObial Sequences (FDA-ARGOS): Supporting development and validation of Infectious Disease Dx tests.</title>
        <authorList>
            <person name="Minogue T."/>
            <person name="Wolcott M."/>
            <person name="Wasieloski L."/>
            <person name="Aguilar W."/>
            <person name="Moore D."/>
            <person name="Tallon L."/>
            <person name="Sadzewicz L."/>
            <person name="Ott S."/>
            <person name="Zhao X."/>
            <person name="Nagaraj S."/>
            <person name="Vavikolanu K."/>
            <person name="Aluvathingal J."/>
            <person name="Nadendla S."/>
            <person name="Sichtig H."/>
        </authorList>
    </citation>
    <scope>NUCLEOTIDE SEQUENCE [LARGE SCALE GENOMIC DNA]</scope>
    <source>
        <strain evidence="4">FDAARGOS_390</strain>
    </source>
</reference>
<name>A0A0M2QCV7_BURGA</name>
<evidence type="ECO:0000256" key="1">
    <source>
        <dbReference type="ARBA" id="ARBA00008791"/>
    </source>
</evidence>
<dbReference type="AlphaFoldDB" id="A0A0M2QCV7"/>
<comment type="caution">
    <text evidence="3">The sequence shown here is derived from an EMBL/GenBank/DDBJ whole genome shotgun (WGS) entry which is preliminary data.</text>
</comment>
<sequence>MYSLILTALDGSPSSEFAFNEAFMIASLAKASLLAISVVERAASPVDPGLPFAEVDTGRPGPQVVARALERARNICATYDVPCVARAVDSCGDGVAATIVRVAAEQGADLIVAGTRGTHGLHRHWLGSVAEQLMRTAGCPVLLVRLPAGLCGSTG</sequence>
<accession>A0A0M2QCV7</accession>
<organism evidence="3 4">
    <name type="scientific">Burkholderia gladioli</name>
    <name type="common">Pseudomonas marginata</name>
    <name type="synonym">Phytomonas marginata</name>
    <dbReference type="NCBI Taxonomy" id="28095"/>
    <lineage>
        <taxon>Bacteria</taxon>
        <taxon>Pseudomonadati</taxon>
        <taxon>Pseudomonadota</taxon>
        <taxon>Betaproteobacteria</taxon>
        <taxon>Burkholderiales</taxon>
        <taxon>Burkholderiaceae</taxon>
        <taxon>Burkholderia</taxon>
    </lineage>
</organism>
<dbReference type="InterPro" id="IPR006016">
    <property type="entry name" value="UspA"/>
</dbReference>
<protein>
    <submittedName>
        <fullName evidence="3">Universal stress protein</fullName>
    </submittedName>
</protein>
<dbReference type="PANTHER" id="PTHR46268">
    <property type="entry name" value="STRESS RESPONSE PROTEIN NHAX"/>
    <property type="match status" value="1"/>
</dbReference>
<dbReference type="GeneID" id="66457887"/>
<comment type="similarity">
    <text evidence="1">Belongs to the universal stress protein A family.</text>
</comment>
<evidence type="ECO:0000259" key="2">
    <source>
        <dbReference type="Pfam" id="PF00582"/>
    </source>
</evidence>
<evidence type="ECO:0000313" key="3">
    <source>
        <dbReference type="EMBL" id="PEH38376.1"/>
    </source>
</evidence>
<dbReference type="PANTHER" id="PTHR46268:SF15">
    <property type="entry name" value="UNIVERSAL STRESS PROTEIN HP_0031"/>
    <property type="match status" value="1"/>
</dbReference>
<dbReference type="Proteomes" id="UP000220629">
    <property type="component" value="Unassembled WGS sequence"/>
</dbReference>
<dbReference type="PRINTS" id="PR01438">
    <property type="entry name" value="UNVRSLSTRESS"/>
</dbReference>
<dbReference type="Pfam" id="PF00582">
    <property type="entry name" value="Usp"/>
    <property type="match status" value="1"/>
</dbReference>
<dbReference type="EMBL" id="PDDY01000004">
    <property type="protein sequence ID" value="PEH38376.1"/>
    <property type="molecule type" value="Genomic_DNA"/>
</dbReference>
<gene>
    <name evidence="3" type="ORF">CRM94_28685</name>
</gene>
<dbReference type="SUPFAM" id="SSF52402">
    <property type="entry name" value="Adenine nucleotide alpha hydrolases-like"/>
    <property type="match status" value="1"/>
</dbReference>
<dbReference type="InterPro" id="IPR006015">
    <property type="entry name" value="Universal_stress_UspA"/>
</dbReference>